<dbReference type="InterPro" id="IPR002933">
    <property type="entry name" value="Peptidase_M20"/>
</dbReference>
<gene>
    <name evidence="4" type="ORF">DRJ31_07980</name>
    <name evidence="5" type="ORF">DRJ33_00380</name>
</gene>
<dbReference type="GO" id="GO:0016787">
    <property type="term" value="F:hydrolase activity"/>
    <property type="evidence" value="ECO:0007669"/>
    <property type="project" value="UniProtKB-KW"/>
</dbReference>
<dbReference type="SUPFAM" id="SSF55031">
    <property type="entry name" value="Bacterial exopeptidase dimerisation domain"/>
    <property type="match status" value="1"/>
</dbReference>
<organism evidence="5 6">
    <name type="scientific">Thermoproteota archaeon</name>
    <dbReference type="NCBI Taxonomy" id="2056631"/>
    <lineage>
        <taxon>Archaea</taxon>
        <taxon>Thermoproteota</taxon>
    </lineage>
</organism>
<dbReference type="Proteomes" id="UP000278475">
    <property type="component" value="Unassembled WGS sequence"/>
</dbReference>
<evidence type="ECO:0000259" key="3">
    <source>
        <dbReference type="Pfam" id="PF07687"/>
    </source>
</evidence>
<evidence type="ECO:0000313" key="5">
    <source>
        <dbReference type="EMBL" id="RLE53659.1"/>
    </source>
</evidence>
<keyword evidence="2" id="KW-0378">Hydrolase</keyword>
<evidence type="ECO:0000313" key="7">
    <source>
        <dbReference type="Proteomes" id="UP000278475"/>
    </source>
</evidence>
<dbReference type="EMBL" id="QMQX01000004">
    <property type="protein sequence ID" value="RLE53659.1"/>
    <property type="molecule type" value="Genomic_DNA"/>
</dbReference>
<dbReference type="Pfam" id="PF07687">
    <property type="entry name" value="M20_dimer"/>
    <property type="match status" value="1"/>
</dbReference>
<dbReference type="InterPro" id="IPR050072">
    <property type="entry name" value="Peptidase_M20A"/>
</dbReference>
<dbReference type="Gene3D" id="3.40.630.10">
    <property type="entry name" value="Zn peptidases"/>
    <property type="match status" value="1"/>
</dbReference>
<keyword evidence="1" id="KW-0479">Metal-binding</keyword>
<dbReference type="SUPFAM" id="SSF53187">
    <property type="entry name" value="Zn-dependent exopeptidases"/>
    <property type="match status" value="1"/>
</dbReference>
<proteinExistence type="predicted"/>
<dbReference type="PANTHER" id="PTHR43808:SF32">
    <property type="entry name" value="ARGE_DAPE-RELATED DEACYLASE"/>
    <property type="match status" value="1"/>
</dbReference>
<evidence type="ECO:0000256" key="1">
    <source>
        <dbReference type="ARBA" id="ARBA00022723"/>
    </source>
</evidence>
<reference evidence="6 7" key="1">
    <citation type="submission" date="2018-06" db="EMBL/GenBank/DDBJ databases">
        <title>Extensive metabolic versatility and redundancy in microbially diverse, dynamic hydrothermal sediments.</title>
        <authorList>
            <person name="Dombrowski N."/>
            <person name="Teske A."/>
            <person name="Baker B.J."/>
        </authorList>
    </citation>
    <scope>NUCLEOTIDE SEQUENCE [LARGE SCALE GENOMIC DNA]</scope>
    <source>
        <strain evidence="5">B34_G17</strain>
        <strain evidence="4">B66_G16</strain>
    </source>
</reference>
<evidence type="ECO:0000256" key="2">
    <source>
        <dbReference type="ARBA" id="ARBA00022801"/>
    </source>
</evidence>
<dbReference type="InterPro" id="IPR036264">
    <property type="entry name" value="Bact_exopeptidase_dim_dom"/>
</dbReference>
<dbReference type="InterPro" id="IPR011650">
    <property type="entry name" value="Peptidase_M20_dimer"/>
</dbReference>
<name>A0A497F2X6_9CREN</name>
<evidence type="ECO:0000313" key="6">
    <source>
        <dbReference type="Proteomes" id="UP000272051"/>
    </source>
</evidence>
<dbReference type="Pfam" id="PF01546">
    <property type="entry name" value="Peptidase_M20"/>
    <property type="match status" value="1"/>
</dbReference>
<protein>
    <recommendedName>
        <fullName evidence="3">Peptidase M20 dimerisation domain-containing protein</fullName>
    </recommendedName>
</protein>
<dbReference type="AlphaFoldDB" id="A0A497F2X6"/>
<dbReference type="Proteomes" id="UP000272051">
    <property type="component" value="Unassembled WGS sequence"/>
</dbReference>
<comment type="caution">
    <text evidence="5">The sequence shown here is derived from an EMBL/GenBank/DDBJ whole genome shotgun (WGS) entry which is preliminary data.</text>
</comment>
<dbReference type="Gene3D" id="3.30.70.360">
    <property type="match status" value="1"/>
</dbReference>
<dbReference type="GO" id="GO:0046872">
    <property type="term" value="F:metal ion binding"/>
    <property type="evidence" value="ECO:0007669"/>
    <property type="project" value="UniProtKB-KW"/>
</dbReference>
<dbReference type="EMBL" id="QMQV01000093">
    <property type="protein sequence ID" value="RLE48038.1"/>
    <property type="molecule type" value="Genomic_DNA"/>
</dbReference>
<feature type="domain" description="Peptidase M20 dimerisation" evidence="3">
    <location>
        <begin position="180"/>
        <end position="270"/>
    </location>
</feature>
<dbReference type="PANTHER" id="PTHR43808">
    <property type="entry name" value="ACETYLORNITHINE DEACETYLASE"/>
    <property type="match status" value="1"/>
</dbReference>
<accession>A0A497F2X6</accession>
<sequence>MSKIPQQAVLELKDLLQSLVATRSVEPCSYLIESYLSKLNAKCRKLYVERDEPMLISLINSPVPSTPLIFTAHIDVAPIGSIEKWSFNPFSGEVEEETLKGRGSVDAKAGIAALLVALKLALEAKEPLKQDIYILILPDGERLYKSSLRMIGGAGLPPSSKLIILEPTSLKVAISCIGSYRVMCSIRGKLSHVGIPSRQNPIYATAAFINSLGSLLSEKVSIVSVGTPYWETTTPDTVSLILHIAAKSREEAEKLYADMIQLLRDAGLEYSCSFSEELSPLAQDKPGKLALTLLSHLRDLGLPSEITTSNVATPAKAFLDMGLADEAVIFGPGDPSKIHEVDESINMREVELACAALYKLMLRGLV</sequence>
<evidence type="ECO:0000313" key="4">
    <source>
        <dbReference type="EMBL" id="RLE48038.1"/>
    </source>
</evidence>